<reference evidence="1" key="1">
    <citation type="journal article" date="2023" name="Science">
        <title>Elucidation of the pathway for biosynthesis of saponin adjuvants from the soapbark tree.</title>
        <authorList>
            <person name="Reed J."/>
            <person name="Orme A."/>
            <person name="El-Demerdash A."/>
            <person name="Owen C."/>
            <person name="Martin L.B.B."/>
            <person name="Misra R.C."/>
            <person name="Kikuchi S."/>
            <person name="Rejzek M."/>
            <person name="Martin A.C."/>
            <person name="Harkess A."/>
            <person name="Leebens-Mack J."/>
            <person name="Louveau T."/>
            <person name="Stephenson M.J."/>
            <person name="Osbourn A."/>
        </authorList>
    </citation>
    <scope>NUCLEOTIDE SEQUENCE</scope>
    <source>
        <strain evidence="1">S10</strain>
    </source>
</reference>
<dbReference type="AlphaFoldDB" id="A0AAD7LM31"/>
<name>A0AAD7LM31_QUISA</name>
<dbReference type="PANTHER" id="PTHR34200">
    <property type="entry name" value="DENTIN SIALOPHOSPHOPROTEIN-LIKE ISOFORM X1"/>
    <property type="match status" value="1"/>
</dbReference>
<proteinExistence type="predicted"/>
<comment type="caution">
    <text evidence="1">The sequence shown here is derived from an EMBL/GenBank/DDBJ whole genome shotgun (WGS) entry which is preliminary data.</text>
</comment>
<evidence type="ECO:0000313" key="1">
    <source>
        <dbReference type="EMBL" id="KAJ7959530.1"/>
    </source>
</evidence>
<dbReference type="EMBL" id="JARAOO010000008">
    <property type="protein sequence ID" value="KAJ7959530.1"/>
    <property type="molecule type" value="Genomic_DNA"/>
</dbReference>
<sequence>MLASLIIGGTWACCKLAKRGWHVDGVPYQELEMGQADPITANNVETAEGWDQDWEEINTAKSPNTRQIGNDFLIKTGTNGLASRFFDRDGWEMIS</sequence>
<organism evidence="1 2">
    <name type="scientific">Quillaja saponaria</name>
    <name type="common">Soap bark tree</name>
    <dbReference type="NCBI Taxonomy" id="32244"/>
    <lineage>
        <taxon>Eukaryota</taxon>
        <taxon>Viridiplantae</taxon>
        <taxon>Streptophyta</taxon>
        <taxon>Embryophyta</taxon>
        <taxon>Tracheophyta</taxon>
        <taxon>Spermatophyta</taxon>
        <taxon>Magnoliopsida</taxon>
        <taxon>eudicotyledons</taxon>
        <taxon>Gunneridae</taxon>
        <taxon>Pentapetalae</taxon>
        <taxon>rosids</taxon>
        <taxon>fabids</taxon>
        <taxon>Fabales</taxon>
        <taxon>Quillajaceae</taxon>
        <taxon>Quillaja</taxon>
    </lineage>
</organism>
<accession>A0AAD7LM31</accession>
<gene>
    <name evidence="1" type="ORF">O6P43_020094</name>
</gene>
<evidence type="ECO:0000313" key="2">
    <source>
        <dbReference type="Proteomes" id="UP001163823"/>
    </source>
</evidence>
<dbReference type="KEGG" id="qsa:O6P43_020094"/>
<protein>
    <submittedName>
        <fullName evidence="1">Pollen-specific leucine-rich repeat extensin-like protein 1</fullName>
    </submittedName>
</protein>
<keyword evidence="2" id="KW-1185">Reference proteome</keyword>
<dbReference type="PANTHER" id="PTHR34200:SF2">
    <property type="entry name" value="TRANSMEMBRANE PROTEIN"/>
    <property type="match status" value="1"/>
</dbReference>
<dbReference type="Proteomes" id="UP001163823">
    <property type="component" value="Chromosome 8"/>
</dbReference>